<proteinExistence type="predicted"/>
<protein>
    <recommendedName>
        <fullName evidence="4">SH3 domain-containing protein</fullName>
    </recommendedName>
</protein>
<feature type="region of interest" description="Disordered" evidence="3">
    <location>
        <begin position="1"/>
        <end position="62"/>
    </location>
</feature>
<dbReference type="AlphaFoldDB" id="A0A9P7G8M8"/>
<keyword evidence="1 2" id="KW-0728">SH3 domain</keyword>
<dbReference type="InterPro" id="IPR001452">
    <property type="entry name" value="SH3_domain"/>
</dbReference>
<dbReference type="OrthoDB" id="10255128at2759"/>
<reference evidence="5" key="2">
    <citation type="submission" date="2021-10" db="EMBL/GenBank/DDBJ databases">
        <title>Phylogenomics reveals ancestral predisposition of the termite-cultivated fungus Termitomyces towards a domesticated lifestyle.</title>
        <authorList>
            <person name="Auxier B."/>
            <person name="Grum-Grzhimaylo A."/>
            <person name="Cardenas M.E."/>
            <person name="Lodge J.D."/>
            <person name="Laessoe T."/>
            <person name="Pedersen O."/>
            <person name="Smith M.E."/>
            <person name="Kuyper T.W."/>
            <person name="Franco-Molano E.A."/>
            <person name="Baroni T.J."/>
            <person name="Aanen D.K."/>
        </authorList>
    </citation>
    <scope>NUCLEOTIDE SEQUENCE</scope>
    <source>
        <strain evidence="5">AP01</strain>
        <tissue evidence="5">Mycelium</tissue>
    </source>
</reference>
<accession>A0A9P7G8M8</accession>
<dbReference type="Proteomes" id="UP000775547">
    <property type="component" value="Unassembled WGS sequence"/>
</dbReference>
<evidence type="ECO:0000256" key="3">
    <source>
        <dbReference type="SAM" id="MobiDB-lite"/>
    </source>
</evidence>
<feature type="compositionally biased region" description="Pro residues" evidence="3">
    <location>
        <begin position="41"/>
        <end position="51"/>
    </location>
</feature>
<evidence type="ECO:0000313" key="5">
    <source>
        <dbReference type="EMBL" id="KAG5645261.1"/>
    </source>
</evidence>
<feature type="domain" description="SH3" evidence="4">
    <location>
        <begin position="59"/>
        <end position="138"/>
    </location>
</feature>
<evidence type="ECO:0000256" key="2">
    <source>
        <dbReference type="PROSITE-ProRule" id="PRU00192"/>
    </source>
</evidence>
<dbReference type="InterPro" id="IPR036028">
    <property type="entry name" value="SH3-like_dom_sf"/>
</dbReference>
<feature type="compositionally biased region" description="Pro residues" evidence="3">
    <location>
        <begin position="1"/>
        <end position="11"/>
    </location>
</feature>
<dbReference type="Pfam" id="PF00018">
    <property type="entry name" value="SH3_1"/>
    <property type="match status" value="1"/>
</dbReference>
<name>A0A9P7G8M8_9AGAR</name>
<dbReference type="Gene3D" id="2.30.30.40">
    <property type="entry name" value="SH3 Domains"/>
    <property type="match status" value="1"/>
</dbReference>
<evidence type="ECO:0000259" key="4">
    <source>
        <dbReference type="PROSITE" id="PS50002"/>
    </source>
</evidence>
<gene>
    <name evidence="5" type="ORF">DXG03_006563</name>
</gene>
<keyword evidence="6" id="KW-1185">Reference proteome</keyword>
<organism evidence="5 6">
    <name type="scientific">Asterophora parasitica</name>
    <dbReference type="NCBI Taxonomy" id="117018"/>
    <lineage>
        <taxon>Eukaryota</taxon>
        <taxon>Fungi</taxon>
        <taxon>Dikarya</taxon>
        <taxon>Basidiomycota</taxon>
        <taxon>Agaricomycotina</taxon>
        <taxon>Agaricomycetes</taxon>
        <taxon>Agaricomycetidae</taxon>
        <taxon>Agaricales</taxon>
        <taxon>Tricholomatineae</taxon>
        <taxon>Lyophyllaceae</taxon>
        <taxon>Asterophora</taxon>
    </lineage>
</organism>
<dbReference type="SUPFAM" id="SSF50044">
    <property type="entry name" value="SH3-domain"/>
    <property type="match status" value="1"/>
</dbReference>
<dbReference type="EMBL" id="JABCKV010000044">
    <property type="protein sequence ID" value="KAG5645261.1"/>
    <property type="molecule type" value="Genomic_DNA"/>
</dbReference>
<reference evidence="5" key="1">
    <citation type="submission" date="2020-07" db="EMBL/GenBank/DDBJ databases">
        <authorList>
            <person name="Nieuwenhuis M."/>
            <person name="Van De Peppel L.J.J."/>
        </authorList>
    </citation>
    <scope>NUCLEOTIDE SEQUENCE</scope>
    <source>
        <strain evidence="5">AP01</strain>
        <tissue evidence="5">Mycelium</tissue>
    </source>
</reference>
<sequence length="138" mass="14947">MSKNKSPPPAAEPVAPAPSGGWKNKFGPPPPRTSVAAEPAPKAPSPPPPEPEPQEEEAAHGEWADVLYDYNSGEATDLVITAGERVLVTERTSDDWYVLDSLLISWEIDGVCHAMCYRWTGKFNGKSGLFPATYVQLL</sequence>
<dbReference type="PROSITE" id="PS50002">
    <property type="entry name" value="SH3"/>
    <property type="match status" value="1"/>
</dbReference>
<evidence type="ECO:0000256" key="1">
    <source>
        <dbReference type="ARBA" id="ARBA00022443"/>
    </source>
</evidence>
<comment type="caution">
    <text evidence="5">The sequence shown here is derived from an EMBL/GenBank/DDBJ whole genome shotgun (WGS) entry which is preliminary data.</text>
</comment>
<evidence type="ECO:0000313" key="6">
    <source>
        <dbReference type="Proteomes" id="UP000775547"/>
    </source>
</evidence>